<sequence>MYIFRENRYIVIEFDEYETTAILGVNNLNVQPHVRVKSVVGYFNEELKEDAKSKELAESYEISKNSVKDNDEPSNEKTERSTNEDEGNIERMECENRNEKEEMVGSKETVLCSEKSDNQPKGEFSAEIGNNLTLEGEQKRVEMGDSENQKPEKNSNLAGAVQSLNTVGKSGDAKDILNERIESKSTEAHNNTEPKEKIEQLQKSEGTVVADAIKTPEASANVEAGEGSADVSNISTLDTSEAKDRFENEKVEKSGKDEGNNMAEQENKTEEMMEVDSQVEKMEVDSEPKPEVEQPNENDMVVEQKVYKQKCIVGDDIEKIGLSEPIRAEGIIKEGVICNWEAFRDFW</sequence>
<evidence type="ECO:0000256" key="1">
    <source>
        <dbReference type="SAM" id="MobiDB-lite"/>
    </source>
</evidence>
<accession>A0A1R1PHZ7</accession>
<organism evidence="2 4">
    <name type="scientific">Zancudomyces culisetae</name>
    <name type="common">Gut fungus</name>
    <name type="synonym">Smittium culisetae</name>
    <dbReference type="NCBI Taxonomy" id="1213189"/>
    <lineage>
        <taxon>Eukaryota</taxon>
        <taxon>Fungi</taxon>
        <taxon>Fungi incertae sedis</taxon>
        <taxon>Zoopagomycota</taxon>
        <taxon>Kickxellomycotina</taxon>
        <taxon>Harpellomycetes</taxon>
        <taxon>Harpellales</taxon>
        <taxon>Legeriomycetaceae</taxon>
        <taxon>Zancudomyces</taxon>
    </lineage>
</organism>
<comment type="caution">
    <text evidence="2">The sequence shown here is derived from an EMBL/GenBank/DDBJ whole genome shotgun (WGS) entry which is preliminary data.</text>
</comment>
<protein>
    <submittedName>
        <fullName evidence="2">Uncharacterized protein</fullName>
    </submittedName>
</protein>
<gene>
    <name evidence="3" type="ORF">AX774_g4535</name>
    <name evidence="2" type="ORF">AX774_g5960</name>
</gene>
<evidence type="ECO:0000313" key="4">
    <source>
        <dbReference type="Proteomes" id="UP000188320"/>
    </source>
</evidence>
<name>A0A1R1PHZ7_ZANCU</name>
<feature type="compositionally biased region" description="Basic and acidic residues" evidence="1">
    <location>
        <begin position="136"/>
        <end position="153"/>
    </location>
</feature>
<feature type="region of interest" description="Disordered" evidence="1">
    <location>
        <begin position="60"/>
        <end position="204"/>
    </location>
</feature>
<evidence type="ECO:0000313" key="3">
    <source>
        <dbReference type="EMBL" id="OMH82000.1"/>
    </source>
</evidence>
<reference evidence="2" key="1">
    <citation type="submission" date="2017-01" db="EMBL/GenBank/DDBJ databases">
        <authorList>
            <person name="Mah S.A."/>
            <person name="Swanson W.J."/>
            <person name="Moy G.W."/>
            <person name="Vacquier V.D."/>
        </authorList>
    </citation>
    <scope>NUCLEOTIDE SEQUENCE [LARGE SCALE GENOMIC DNA]</scope>
    <source>
        <strain evidence="2">COL-18-3</strain>
    </source>
</reference>
<proteinExistence type="predicted"/>
<reference evidence="4" key="2">
    <citation type="submission" date="2017-01" db="EMBL/GenBank/DDBJ databases">
        <authorList>
            <person name="Wang Y."/>
            <person name="White M."/>
            <person name="Kvist S."/>
            <person name="Moncalvo J.-M."/>
        </authorList>
    </citation>
    <scope>NUCLEOTIDE SEQUENCE [LARGE SCALE GENOMIC DNA]</scope>
    <source>
        <strain evidence="4">COL-18-3</strain>
    </source>
</reference>
<dbReference type="EMBL" id="LSSK01001135">
    <property type="protein sequence ID" value="OMH80601.1"/>
    <property type="molecule type" value="Genomic_DNA"/>
</dbReference>
<dbReference type="EMBL" id="LSSK01000763">
    <property type="protein sequence ID" value="OMH82000.1"/>
    <property type="molecule type" value="Genomic_DNA"/>
</dbReference>
<dbReference type="AlphaFoldDB" id="A0A1R1PHZ7"/>
<evidence type="ECO:0000313" key="2">
    <source>
        <dbReference type="EMBL" id="OMH80601.1"/>
    </source>
</evidence>
<feature type="region of interest" description="Disordered" evidence="1">
    <location>
        <begin position="245"/>
        <end position="296"/>
    </location>
</feature>
<feature type="compositionally biased region" description="Basic and acidic residues" evidence="1">
    <location>
        <begin position="245"/>
        <end position="271"/>
    </location>
</feature>
<feature type="compositionally biased region" description="Basic and acidic residues" evidence="1">
    <location>
        <begin position="66"/>
        <end position="105"/>
    </location>
</feature>
<feature type="compositionally biased region" description="Basic and acidic residues" evidence="1">
    <location>
        <begin position="171"/>
        <end position="202"/>
    </location>
</feature>
<dbReference type="Proteomes" id="UP000188320">
    <property type="component" value="Unassembled WGS sequence"/>
</dbReference>
<feature type="compositionally biased region" description="Basic and acidic residues" evidence="1">
    <location>
        <begin position="278"/>
        <end position="292"/>
    </location>
</feature>
<keyword evidence="4" id="KW-1185">Reference proteome</keyword>
<feature type="compositionally biased region" description="Polar residues" evidence="1">
    <location>
        <begin position="154"/>
        <end position="168"/>
    </location>
</feature>